<dbReference type="Proteomes" id="UP000639643">
    <property type="component" value="Unassembled WGS sequence"/>
</dbReference>
<dbReference type="EMBL" id="WIGM01000128">
    <property type="protein sequence ID" value="KAF6838472.1"/>
    <property type="molecule type" value="Genomic_DNA"/>
</dbReference>
<reference evidence="2" key="1">
    <citation type="journal article" date="2020" name="Phytopathology">
        <title>Genome Sequence Resources of Colletotrichum truncatum, C. plurivorum, C. musicola, and C. sojae: Four Species Pathogenic to Soybean (Glycine max).</title>
        <authorList>
            <person name="Rogerio F."/>
            <person name="Boufleur T.R."/>
            <person name="Ciampi-Guillardi M."/>
            <person name="Sukno S.A."/>
            <person name="Thon M.R."/>
            <person name="Massola Junior N.S."/>
            <person name="Baroncelli R."/>
        </authorList>
    </citation>
    <scope>NUCLEOTIDE SEQUENCE</scope>
    <source>
        <strain evidence="2">LFN0074</strain>
    </source>
</reference>
<gene>
    <name evidence="2" type="ORF">CMUS01_04652</name>
</gene>
<protein>
    <submittedName>
        <fullName evidence="2">Uncharacterized protein</fullName>
    </submittedName>
</protein>
<feature type="region of interest" description="Disordered" evidence="1">
    <location>
        <begin position="31"/>
        <end position="70"/>
    </location>
</feature>
<evidence type="ECO:0000313" key="2">
    <source>
        <dbReference type="EMBL" id="KAF6838472.1"/>
    </source>
</evidence>
<keyword evidence="3" id="KW-1185">Reference proteome</keyword>
<dbReference type="AlphaFoldDB" id="A0A8H6NLW4"/>
<proteinExistence type="predicted"/>
<dbReference type="PROSITE" id="PS51257">
    <property type="entry name" value="PROKAR_LIPOPROTEIN"/>
    <property type="match status" value="1"/>
</dbReference>
<evidence type="ECO:0000313" key="3">
    <source>
        <dbReference type="Proteomes" id="UP000639643"/>
    </source>
</evidence>
<evidence type="ECO:0000256" key="1">
    <source>
        <dbReference type="SAM" id="MobiDB-lite"/>
    </source>
</evidence>
<accession>A0A8H6NLW4</accession>
<organism evidence="2 3">
    <name type="scientific">Colletotrichum musicola</name>
    <dbReference type="NCBI Taxonomy" id="2175873"/>
    <lineage>
        <taxon>Eukaryota</taxon>
        <taxon>Fungi</taxon>
        <taxon>Dikarya</taxon>
        <taxon>Ascomycota</taxon>
        <taxon>Pezizomycotina</taxon>
        <taxon>Sordariomycetes</taxon>
        <taxon>Hypocreomycetidae</taxon>
        <taxon>Glomerellales</taxon>
        <taxon>Glomerellaceae</taxon>
        <taxon>Colletotrichum</taxon>
        <taxon>Colletotrichum orchidearum species complex</taxon>
    </lineage>
</organism>
<name>A0A8H6NLW4_9PEZI</name>
<sequence>MRDFSLLILGSPATPVSTPVLGGLSCESSAARAVQQQPRAPPSGNNPAVKVQNIRLKPSDLSSSLRSDRRQIRVPCDDRHHWCQRGSTTPPSRLAHITALLETGTPFSWVTQVSIMCAGRRDNAEV</sequence>
<comment type="caution">
    <text evidence="2">The sequence shown here is derived from an EMBL/GenBank/DDBJ whole genome shotgun (WGS) entry which is preliminary data.</text>
</comment>